<sequence>MLLCQTELQPQWLVGFEPTTRSLEVEVTLCFAPDTCEVVHPEIKFANGAFAF</sequence>
<evidence type="ECO:0000313" key="2">
    <source>
        <dbReference type="Proteomes" id="UP000246005"/>
    </source>
</evidence>
<organism evidence="1 2">
    <name type="scientific">Lentzea atacamensis</name>
    <dbReference type="NCBI Taxonomy" id="531938"/>
    <lineage>
        <taxon>Bacteria</taxon>
        <taxon>Bacillati</taxon>
        <taxon>Actinomycetota</taxon>
        <taxon>Actinomycetes</taxon>
        <taxon>Pseudonocardiales</taxon>
        <taxon>Pseudonocardiaceae</taxon>
        <taxon>Lentzea</taxon>
    </lineage>
</organism>
<protein>
    <submittedName>
        <fullName evidence="1">Uncharacterized protein</fullName>
    </submittedName>
</protein>
<dbReference type="AlphaFoldDB" id="A0A316HSH2"/>
<comment type="caution">
    <text evidence="1">The sequence shown here is derived from an EMBL/GenBank/DDBJ whole genome shotgun (WGS) entry which is preliminary data.</text>
</comment>
<name>A0A316HSH2_9PSEU</name>
<gene>
    <name evidence="1" type="ORF">C8D88_109372</name>
</gene>
<evidence type="ECO:0000313" key="1">
    <source>
        <dbReference type="EMBL" id="PWK84286.1"/>
    </source>
</evidence>
<dbReference type="Proteomes" id="UP000246005">
    <property type="component" value="Unassembled WGS sequence"/>
</dbReference>
<accession>A0A316HSH2</accession>
<reference evidence="1 2" key="1">
    <citation type="submission" date="2018-05" db="EMBL/GenBank/DDBJ databases">
        <title>Genomic Encyclopedia of Type Strains, Phase IV (KMG-IV): sequencing the most valuable type-strain genomes for metagenomic binning, comparative biology and taxonomic classification.</title>
        <authorList>
            <person name="Goeker M."/>
        </authorList>
    </citation>
    <scope>NUCLEOTIDE SEQUENCE [LARGE SCALE GENOMIC DNA]</scope>
    <source>
        <strain evidence="1 2">DSM 45480</strain>
    </source>
</reference>
<proteinExistence type="predicted"/>
<dbReference type="EMBL" id="QGHB01000009">
    <property type="protein sequence ID" value="PWK84286.1"/>
    <property type="molecule type" value="Genomic_DNA"/>
</dbReference>